<evidence type="ECO:0000256" key="1">
    <source>
        <dbReference type="SAM" id="MobiDB-lite"/>
    </source>
</evidence>
<protein>
    <submittedName>
        <fullName evidence="2">Uncharacterized protein</fullName>
    </submittedName>
</protein>
<evidence type="ECO:0000313" key="2">
    <source>
        <dbReference type="EMBL" id="SOY28060.1"/>
    </source>
</evidence>
<dbReference type="AlphaFoldDB" id="A0A2K4ZC96"/>
<dbReference type="Proteomes" id="UP000236311">
    <property type="component" value="Unassembled WGS sequence"/>
</dbReference>
<proteinExistence type="predicted"/>
<organism evidence="2 3">
    <name type="scientific">Acetatifactor muris</name>
    <dbReference type="NCBI Taxonomy" id="879566"/>
    <lineage>
        <taxon>Bacteria</taxon>
        <taxon>Bacillati</taxon>
        <taxon>Bacillota</taxon>
        <taxon>Clostridia</taxon>
        <taxon>Lachnospirales</taxon>
        <taxon>Lachnospiraceae</taxon>
        <taxon>Acetatifactor</taxon>
    </lineage>
</organism>
<accession>A0A2K4ZC96</accession>
<keyword evidence="3" id="KW-1185">Reference proteome</keyword>
<name>A0A2K4ZC96_9FIRM</name>
<dbReference type="RefSeq" id="WP_172454942.1">
    <property type="nucleotide sequence ID" value="NZ_CANRXC010000003.1"/>
</dbReference>
<feature type="compositionally biased region" description="Polar residues" evidence="1">
    <location>
        <begin position="35"/>
        <end position="50"/>
    </location>
</feature>
<evidence type="ECO:0000313" key="3">
    <source>
        <dbReference type="Proteomes" id="UP000236311"/>
    </source>
</evidence>
<reference evidence="2 3" key="1">
    <citation type="submission" date="2018-01" db="EMBL/GenBank/DDBJ databases">
        <authorList>
            <person name="Gaut B.S."/>
            <person name="Morton B.R."/>
            <person name="Clegg M.T."/>
            <person name="Duvall M.R."/>
        </authorList>
    </citation>
    <scope>NUCLEOTIDE SEQUENCE [LARGE SCALE GENOMIC DNA]</scope>
    <source>
        <strain evidence="2">GP69</strain>
    </source>
</reference>
<sequence>MLYIYVKKDYDEENVEEKSRLRNVSERAARETGAVSGSTGSITKTVSEWL</sequence>
<gene>
    <name evidence="2" type="ORF">AMURIS_00765</name>
</gene>
<feature type="region of interest" description="Disordered" evidence="1">
    <location>
        <begin position="26"/>
        <end position="50"/>
    </location>
</feature>
<dbReference type="EMBL" id="OFSM01000003">
    <property type="protein sequence ID" value="SOY28060.1"/>
    <property type="molecule type" value="Genomic_DNA"/>
</dbReference>